<proteinExistence type="predicted"/>
<protein>
    <submittedName>
        <fullName evidence="1">Uncharacterized protein</fullName>
    </submittedName>
</protein>
<dbReference type="Proteomes" id="UP000249218">
    <property type="component" value="Unassembled WGS sequence"/>
</dbReference>
<reference evidence="1 2" key="1">
    <citation type="journal article" date="2017" name="BMC Biol.">
        <title>Genomic innovations, transcriptional plasticity and gene loss underlying the evolution and divergence of two highly polyphagous and invasive Helicoverpa pest species.</title>
        <authorList>
            <person name="Pearce S.L."/>
            <person name="Clarke D.F."/>
            <person name="East P.D."/>
            <person name="Elfekih S."/>
            <person name="Gordon K.H."/>
            <person name="Jermiin L.S."/>
            <person name="McGaughran A."/>
            <person name="Oakeshott J.G."/>
            <person name="Papanikolaou A."/>
            <person name="Perera O.P."/>
            <person name="Rane R.V."/>
            <person name="Richards S."/>
            <person name="Tay W.T."/>
            <person name="Walsh T.K."/>
            <person name="Anderson A."/>
            <person name="Anderson C.J."/>
            <person name="Asgari S."/>
            <person name="Board P.G."/>
            <person name="Bretschneider A."/>
            <person name="Campbell P.M."/>
            <person name="Chertemps T."/>
            <person name="Christeller J.T."/>
            <person name="Coppin C.W."/>
            <person name="Downes S.J."/>
            <person name="Duan G."/>
            <person name="Farnsworth C.A."/>
            <person name="Good R.T."/>
            <person name="Han L.B."/>
            <person name="Han Y.C."/>
            <person name="Hatje K."/>
            <person name="Horne I."/>
            <person name="Huang Y.P."/>
            <person name="Hughes D.S."/>
            <person name="Jacquin-Joly E."/>
            <person name="James W."/>
            <person name="Jhangiani S."/>
            <person name="Kollmar M."/>
            <person name="Kuwar S.S."/>
            <person name="Li S."/>
            <person name="Liu N.Y."/>
            <person name="Maibeche M.T."/>
            <person name="Miller J.R."/>
            <person name="Montagne N."/>
            <person name="Perry T."/>
            <person name="Qu J."/>
            <person name="Song S.V."/>
            <person name="Sutton G.G."/>
            <person name="Vogel H."/>
            <person name="Walenz B.P."/>
            <person name="Xu W."/>
            <person name="Zhang H.J."/>
            <person name="Zou Z."/>
            <person name="Batterham P."/>
            <person name="Edwards O.R."/>
            <person name="Feyereisen R."/>
            <person name="Gibbs R.A."/>
            <person name="Heckel D.G."/>
            <person name="McGrath A."/>
            <person name="Robin C."/>
            <person name="Scherer S.E."/>
            <person name="Worley K.C."/>
            <person name="Wu Y.D."/>
        </authorList>
    </citation>
    <scope>NUCLEOTIDE SEQUENCE [LARGE SCALE GENOMIC DNA]</scope>
    <source>
        <strain evidence="1">Harm_GR_Male_#8</strain>
        <tissue evidence="1">Whole organism</tissue>
    </source>
</reference>
<dbReference type="AlphaFoldDB" id="A0A2W1BPK5"/>
<accession>A0A2W1BPK5</accession>
<keyword evidence="2" id="KW-1185">Reference proteome</keyword>
<sequence length="67" mass="7527">MGIQNPEILTTSLTKGYRVVKSTGLKESHRQLLHAKVTAKLIEKLNLTVIFTLDITLTLTFDEETGR</sequence>
<evidence type="ECO:0000313" key="1">
    <source>
        <dbReference type="EMBL" id="PZC74806.1"/>
    </source>
</evidence>
<organism evidence="1 2">
    <name type="scientific">Helicoverpa armigera</name>
    <name type="common">Cotton bollworm</name>
    <name type="synonym">Heliothis armigera</name>
    <dbReference type="NCBI Taxonomy" id="29058"/>
    <lineage>
        <taxon>Eukaryota</taxon>
        <taxon>Metazoa</taxon>
        <taxon>Ecdysozoa</taxon>
        <taxon>Arthropoda</taxon>
        <taxon>Hexapoda</taxon>
        <taxon>Insecta</taxon>
        <taxon>Pterygota</taxon>
        <taxon>Neoptera</taxon>
        <taxon>Endopterygota</taxon>
        <taxon>Lepidoptera</taxon>
        <taxon>Glossata</taxon>
        <taxon>Ditrysia</taxon>
        <taxon>Noctuoidea</taxon>
        <taxon>Noctuidae</taxon>
        <taxon>Heliothinae</taxon>
        <taxon>Helicoverpa</taxon>
    </lineage>
</organism>
<gene>
    <name evidence="1" type="primary">HaOG207149</name>
    <name evidence="1" type="ORF">B5X24_HaOG207149</name>
</gene>
<evidence type="ECO:0000313" key="2">
    <source>
        <dbReference type="Proteomes" id="UP000249218"/>
    </source>
</evidence>
<name>A0A2W1BPK5_HELAM</name>
<dbReference type="EMBL" id="KZ150026">
    <property type="protein sequence ID" value="PZC74806.1"/>
    <property type="molecule type" value="Genomic_DNA"/>
</dbReference>